<evidence type="ECO:0000256" key="5">
    <source>
        <dbReference type="ARBA" id="ARBA00022695"/>
    </source>
</evidence>
<evidence type="ECO:0000256" key="8">
    <source>
        <dbReference type="ARBA" id="ARBA00023134"/>
    </source>
</evidence>
<protein>
    <recommendedName>
        <fullName evidence="2">mRNA guanylyltransferase</fullName>
        <ecNumber evidence="2">2.7.7.50</ecNumber>
    </recommendedName>
</protein>
<keyword evidence="3" id="KW-0507">mRNA processing</keyword>
<dbReference type="GO" id="GO:0005525">
    <property type="term" value="F:GTP binding"/>
    <property type="evidence" value="ECO:0007669"/>
    <property type="project" value="UniProtKB-KW"/>
</dbReference>
<keyword evidence="15" id="KW-1185">Reference proteome</keyword>
<dbReference type="SUPFAM" id="SSF56091">
    <property type="entry name" value="DNA ligase/mRNA capping enzyme, catalytic domain"/>
    <property type="match status" value="1"/>
</dbReference>
<keyword evidence="4" id="KW-0808">Transferase</keyword>
<organism evidence="14 15">
    <name type="scientific">Anisakis simplex</name>
    <name type="common">Herring worm</name>
    <dbReference type="NCBI Taxonomy" id="6269"/>
    <lineage>
        <taxon>Eukaryota</taxon>
        <taxon>Metazoa</taxon>
        <taxon>Ecdysozoa</taxon>
        <taxon>Nematoda</taxon>
        <taxon>Chromadorea</taxon>
        <taxon>Rhabditida</taxon>
        <taxon>Spirurina</taxon>
        <taxon>Ascaridomorpha</taxon>
        <taxon>Ascaridoidea</taxon>
        <taxon>Anisakidae</taxon>
        <taxon>Anisakis</taxon>
        <taxon>Anisakis simplex complex</taxon>
    </lineage>
</organism>
<evidence type="ECO:0000256" key="10">
    <source>
        <dbReference type="ARBA" id="ARBA00044624"/>
    </source>
</evidence>
<dbReference type="Gene3D" id="2.40.50.140">
    <property type="entry name" value="Nucleic acid-binding proteins"/>
    <property type="match status" value="1"/>
</dbReference>
<dbReference type="Gene3D" id="4.10.87.10">
    <property type="entry name" value="mRNA Capping Enzyme, domain 3"/>
    <property type="match status" value="1"/>
</dbReference>
<dbReference type="PANTHER" id="PTHR10367">
    <property type="entry name" value="MRNA-CAPPING ENZYME"/>
    <property type="match status" value="1"/>
</dbReference>
<dbReference type="InterPro" id="IPR051029">
    <property type="entry name" value="mRNA_Capping_Enz/RNA_Phosphat"/>
</dbReference>
<evidence type="ECO:0000256" key="2">
    <source>
        <dbReference type="ARBA" id="ARBA00012475"/>
    </source>
</evidence>
<keyword evidence="5" id="KW-0548">Nucleotidyltransferase</keyword>
<evidence type="ECO:0000313" key="15">
    <source>
        <dbReference type="Proteomes" id="UP000267096"/>
    </source>
</evidence>
<feature type="region of interest" description="Disordered" evidence="11">
    <location>
        <begin position="145"/>
        <end position="178"/>
    </location>
</feature>
<evidence type="ECO:0000256" key="7">
    <source>
        <dbReference type="ARBA" id="ARBA00023042"/>
    </source>
</evidence>
<keyword evidence="9" id="KW-0539">Nucleus</keyword>
<dbReference type="GO" id="GO:0004484">
    <property type="term" value="F:mRNA guanylyltransferase activity"/>
    <property type="evidence" value="ECO:0007669"/>
    <property type="project" value="UniProtKB-EC"/>
</dbReference>
<keyword evidence="8" id="KW-0342">GTP-binding</keyword>
<dbReference type="InterPro" id="IPR012340">
    <property type="entry name" value="NA-bd_OB-fold"/>
</dbReference>
<dbReference type="OrthoDB" id="200924at2759"/>
<evidence type="ECO:0000259" key="13">
    <source>
        <dbReference type="Pfam" id="PF03919"/>
    </source>
</evidence>
<dbReference type="InterPro" id="IPR001339">
    <property type="entry name" value="mRNA_cap_enzyme_adenylation"/>
</dbReference>
<evidence type="ECO:0000256" key="3">
    <source>
        <dbReference type="ARBA" id="ARBA00022664"/>
    </source>
</evidence>
<dbReference type="PANTHER" id="PTHR10367:SF17">
    <property type="entry name" value="MRNA-CAPPING ENZYME"/>
    <property type="match status" value="1"/>
</dbReference>
<evidence type="ECO:0000259" key="12">
    <source>
        <dbReference type="Pfam" id="PF01331"/>
    </source>
</evidence>
<dbReference type="GO" id="GO:0005634">
    <property type="term" value="C:nucleus"/>
    <property type="evidence" value="ECO:0007669"/>
    <property type="project" value="UniProtKB-SubCell"/>
</dbReference>
<dbReference type="Pfam" id="PF01331">
    <property type="entry name" value="mRNA_cap_enzyme"/>
    <property type="match status" value="1"/>
</dbReference>
<proteinExistence type="predicted"/>
<dbReference type="FunFam" id="2.40.50.140:FF:000291">
    <property type="entry name" value="mRNA-capping enzyme"/>
    <property type="match status" value="1"/>
</dbReference>
<evidence type="ECO:0000256" key="6">
    <source>
        <dbReference type="ARBA" id="ARBA00022741"/>
    </source>
</evidence>
<feature type="domain" description="mRNA capping enzyme C-terminal" evidence="13">
    <location>
        <begin position="42"/>
        <end position="137"/>
    </location>
</feature>
<evidence type="ECO:0000313" key="14">
    <source>
        <dbReference type="EMBL" id="VDK52206.1"/>
    </source>
</evidence>
<evidence type="ECO:0000256" key="1">
    <source>
        <dbReference type="ARBA" id="ARBA00004123"/>
    </source>
</evidence>
<dbReference type="GO" id="GO:0005524">
    <property type="term" value="F:ATP binding"/>
    <property type="evidence" value="ECO:0007669"/>
    <property type="project" value="InterPro"/>
</dbReference>
<keyword evidence="7" id="KW-0506">mRNA capping</keyword>
<dbReference type="SUPFAM" id="SSF50249">
    <property type="entry name" value="Nucleic acid-binding proteins"/>
    <property type="match status" value="1"/>
</dbReference>
<feature type="domain" description="mRNA capping enzyme adenylation" evidence="12">
    <location>
        <begin position="2"/>
        <end position="38"/>
    </location>
</feature>
<reference evidence="14 15" key="1">
    <citation type="submission" date="2018-11" db="EMBL/GenBank/DDBJ databases">
        <authorList>
            <consortium name="Pathogen Informatics"/>
        </authorList>
    </citation>
    <scope>NUCLEOTIDE SEQUENCE [LARGE SCALE GENOMIC DNA]</scope>
</reference>
<keyword evidence="6" id="KW-0547">Nucleotide-binding</keyword>
<dbReference type="Proteomes" id="UP000267096">
    <property type="component" value="Unassembled WGS sequence"/>
</dbReference>
<gene>
    <name evidence="14" type="ORF">ASIM_LOCUS14381</name>
</gene>
<evidence type="ECO:0000256" key="11">
    <source>
        <dbReference type="SAM" id="MobiDB-lite"/>
    </source>
</evidence>
<evidence type="ECO:0000256" key="4">
    <source>
        <dbReference type="ARBA" id="ARBA00022679"/>
    </source>
</evidence>
<accession>A0A3P6QMA3</accession>
<dbReference type="GO" id="GO:0006370">
    <property type="term" value="P:7-methylguanosine mRNA capping"/>
    <property type="evidence" value="ECO:0007669"/>
    <property type="project" value="UniProtKB-KW"/>
</dbReference>
<dbReference type="EC" id="2.7.7.50" evidence="2"/>
<dbReference type="InterPro" id="IPR013846">
    <property type="entry name" value="mRNA_cap_enzyme_C"/>
</dbReference>
<dbReference type="Pfam" id="PF03919">
    <property type="entry name" value="mRNA_cap_C"/>
    <property type="match status" value="1"/>
</dbReference>
<evidence type="ECO:0000256" key="9">
    <source>
        <dbReference type="ARBA" id="ARBA00023242"/>
    </source>
</evidence>
<dbReference type="AlphaFoldDB" id="A0A3P6QMA3"/>
<name>A0A3P6QMA3_ANISI</name>
<sequence>MFEDKFTKNVGHEIDGLIFQPVKEPYRAGRCDSVLKWKPPSHNSIDFKLQIRKVCKEGELPEHIGFLYVQHESRPMGEIKATKKLLPYNNKIVECTLQNGKWVFMRERTDKSLPNSLNTARAVYNSMIHPIDRHTLIDFVERIRRHQQQQQQQHHHHTNMKRPSEQQLNGIDHKQQKL</sequence>
<comment type="catalytic activity">
    <reaction evidence="10">
        <text>a 5'-end diphospho-ribonucleoside in mRNA + GTP + H(+) = a 5'-end (5'-triphosphoguanosine)-ribonucleoside in mRNA + diphosphate</text>
        <dbReference type="Rhea" id="RHEA:67012"/>
        <dbReference type="Rhea" id="RHEA-COMP:17165"/>
        <dbReference type="Rhea" id="RHEA-COMP:17166"/>
        <dbReference type="ChEBI" id="CHEBI:15378"/>
        <dbReference type="ChEBI" id="CHEBI:33019"/>
        <dbReference type="ChEBI" id="CHEBI:37565"/>
        <dbReference type="ChEBI" id="CHEBI:167616"/>
        <dbReference type="ChEBI" id="CHEBI:167617"/>
        <dbReference type="EC" id="2.7.7.50"/>
    </reaction>
    <physiologicalReaction direction="left-to-right" evidence="10">
        <dbReference type="Rhea" id="RHEA:67013"/>
    </physiologicalReaction>
</comment>
<comment type="subcellular location">
    <subcellularLocation>
        <location evidence="1">Nucleus</location>
    </subcellularLocation>
</comment>
<feature type="compositionally biased region" description="Basic residues" evidence="11">
    <location>
        <begin position="145"/>
        <end position="160"/>
    </location>
</feature>
<dbReference type="EMBL" id="UYRR01031731">
    <property type="protein sequence ID" value="VDK52206.1"/>
    <property type="molecule type" value="Genomic_DNA"/>
</dbReference>